<proteinExistence type="predicted"/>
<dbReference type="Pfam" id="PF02620">
    <property type="entry name" value="YceD"/>
    <property type="match status" value="1"/>
</dbReference>
<evidence type="ECO:0000256" key="1">
    <source>
        <dbReference type="SAM" id="MobiDB-lite"/>
    </source>
</evidence>
<feature type="region of interest" description="Disordered" evidence="1">
    <location>
        <begin position="159"/>
        <end position="179"/>
    </location>
</feature>
<name>A0A1K2HAW4_9LACT</name>
<dbReference type="InterPro" id="IPR003772">
    <property type="entry name" value="YceD"/>
</dbReference>
<dbReference type="Proteomes" id="UP000218979">
    <property type="component" value="Unassembled WGS sequence"/>
</dbReference>
<evidence type="ECO:0000313" key="5">
    <source>
        <dbReference type="Proteomes" id="UP000218979"/>
    </source>
</evidence>
<sequence length="179" mass="20325">MKWSLQELNKKHSVEFDVAFDLTQELTAREPEILDVSTVAVRGRVDADGGIYCLNFAADYTLTMPSCRSLTPVEVPMTCNVSEIFTTQEYFDTHKSDLDADMFFVLDRDIIDLDESVADNILLEIPMRVLTEEEKSSEDMPSGSSWQVLSEEDYLAMQAQEDTEVEKKSPFSQLNGLFE</sequence>
<evidence type="ECO:0000313" key="4">
    <source>
        <dbReference type="Proteomes" id="UP000185655"/>
    </source>
</evidence>
<organism evidence="3 4">
    <name type="scientific">Pseudolactococcus chungangensis CAU 28 = DSM 22330</name>
    <dbReference type="NCBI Taxonomy" id="1122154"/>
    <lineage>
        <taxon>Bacteria</taxon>
        <taxon>Bacillati</taxon>
        <taxon>Bacillota</taxon>
        <taxon>Bacilli</taxon>
        <taxon>Lactobacillales</taxon>
        <taxon>Streptococcaceae</taxon>
        <taxon>Pseudolactococcus</taxon>
    </lineage>
</organism>
<dbReference type="RefSeq" id="WP_031366227.1">
    <property type="nucleotide sequence ID" value="NZ_FPKS01000004.1"/>
</dbReference>
<evidence type="ECO:0000313" key="3">
    <source>
        <dbReference type="EMBL" id="SFZ73902.1"/>
    </source>
</evidence>
<protein>
    <recommendedName>
        <fullName evidence="6">DUF177 domain-containing protein</fullName>
    </recommendedName>
</protein>
<accession>A0A1K2HAW4</accession>
<keyword evidence="5" id="KW-1185">Reference proteome</keyword>
<gene>
    <name evidence="2" type="ORF">RR45_GL000129</name>
    <name evidence="3" type="ORF">SAMN02746068_00988</name>
</gene>
<dbReference type="EMBL" id="FPKS01000004">
    <property type="protein sequence ID" value="SFZ73902.1"/>
    <property type="molecule type" value="Genomic_DNA"/>
</dbReference>
<dbReference type="OrthoDB" id="9790372at2"/>
<dbReference type="AlphaFoldDB" id="A0A1K2HAW4"/>
<feature type="compositionally biased region" description="Polar residues" evidence="1">
    <location>
        <begin position="170"/>
        <end position="179"/>
    </location>
</feature>
<reference evidence="2 5" key="1">
    <citation type="submission" date="2014-12" db="EMBL/GenBank/DDBJ databases">
        <title>Draft genome sequences of 10 type strains of Lactococcus.</title>
        <authorList>
            <person name="Sun Z."/>
            <person name="Zhong Z."/>
            <person name="Liu W."/>
            <person name="Zhang W."/>
            <person name="Zhang H."/>
        </authorList>
    </citation>
    <scope>NUCLEOTIDE SEQUENCE [LARGE SCALE GENOMIC DNA]</scope>
    <source>
        <strain evidence="2 5">DSM 22330</strain>
    </source>
</reference>
<dbReference type="EMBL" id="JXJT01000001">
    <property type="protein sequence ID" value="PCS04810.1"/>
    <property type="molecule type" value="Genomic_DNA"/>
</dbReference>
<evidence type="ECO:0008006" key="6">
    <source>
        <dbReference type="Google" id="ProtNLM"/>
    </source>
</evidence>
<evidence type="ECO:0000313" key="2">
    <source>
        <dbReference type="EMBL" id="PCS04810.1"/>
    </source>
</evidence>
<dbReference type="STRING" id="1122154.SAMN02746068_00988"/>
<reference evidence="3 4" key="2">
    <citation type="submission" date="2016-11" db="EMBL/GenBank/DDBJ databases">
        <authorList>
            <person name="Jaros S."/>
            <person name="Januszkiewicz K."/>
            <person name="Wedrychowicz H."/>
        </authorList>
    </citation>
    <scope>NUCLEOTIDE SEQUENCE [LARGE SCALE GENOMIC DNA]</scope>
    <source>
        <strain evidence="3 4">DSM 22330</strain>
    </source>
</reference>
<dbReference type="Proteomes" id="UP000185655">
    <property type="component" value="Unassembled WGS sequence"/>
</dbReference>